<dbReference type="Pfam" id="PF22765">
    <property type="entry name" value="DUF7010"/>
    <property type="match status" value="1"/>
</dbReference>
<accession>A0A429X5V4</accession>
<reference evidence="2 3" key="1">
    <citation type="submission" date="2018-12" db="EMBL/GenBank/DDBJ databases">
        <authorList>
            <person name="Sun L."/>
            <person name="Chen Z."/>
        </authorList>
    </citation>
    <scope>NUCLEOTIDE SEQUENCE [LARGE SCALE GENOMIC DNA]</scope>
    <source>
        <strain evidence="2 3">LMG 29736</strain>
    </source>
</reference>
<sequence length="184" mass="20845">MNTSDMKNELATQSKNGISFLSSAVIVWIIFTFIFFLPLDIKWKNILMLWCSGIMFPMAVTLSKFFKVDWRSKGLPLSDLGLVLNLAQLMYFPILFLVFVHSPSDMVAVFAIITAAHLFPYGWLYQAMPYYIYAPVISVMVMILGFARASHPWVIPLVMAISLVLLNLALFADYKKKSSLSRSA</sequence>
<feature type="transmembrane region" description="Helical" evidence="1">
    <location>
        <begin position="130"/>
        <end position="147"/>
    </location>
</feature>
<evidence type="ECO:0000313" key="3">
    <source>
        <dbReference type="Proteomes" id="UP000287296"/>
    </source>
</evidence>
<evidence type="ECO:0000313" key="2">
    <source>
        <dbReference type="EMBL" id="RST58797.1"/>
    </source>
</evidence>
<name>A0A429X5V4_SIMTE</name>
<comment type="caution">
    <text evidence="2">The sequence shown here is derived from an EMBL/GenBank/DDBJ whole genome shotgun (WGS) entry which is preliminary data.</text>
</comment>
<dbReference type="InterPro" id="IPR053824">
    <property type="entry name" value="DUF7010"/>
</dbReference>
<dbReference type="OrthoDB" id="3242785at2"/>
<gene>
    <name evidence="2" type="ORF">D5F11_015295</name>
</gene>
<dbReference type="EMBL" id="QYTW02000016">
    <property type="protein sequence ID" value="RST58797.1"/>
    <property type="molecule type" value="Genomic_DNA"/>
</dbReference>
<feature type="transmembrane region" description="Helical" evidence="1">
    <location>
        <begin position="45"/>
        <end position="65"/>
    </location>
</feature>
<protein>
    <submittedName>
        <fullName evidence="2">Uncharacterized protein</fullName>
    </submittedName>
</protein>
<evidence type="ECO:0000256" key="1">
    <source>
        <dbReference type="SAM" id="Phobius"/>
    </source>
</evidence>
<proteinExistence type="predicted"/>
<feature type="transmembrane region" description="Helical" evidence="1">
    <location>
        <begin position="77"/>
        <end position="100"/>
    </location>
</feature>
<feature type="transmembrane region" description="Helical" evidence="1">
    <location>
        <begin position="20"/>
        <end position="39"/>
    </location>
</feature>
<feature type="transmembrane region" description="Helical" evidence="1">
    <location>
        <begin position="153"/>
        <end position="172"/>
    </location>
</feature>
<keyword evidence="1" id="KW-0812">Transmembrane</keyword>
<feature type="transmembrane region" description="Helical" evidence="1">
    <location>
        <begin position="106"/>
        <end position="123"/>
    </location>
</feature>
<dbReference type="Proteomes" id="UP000287296">
    <property type="component" value="Unassembled WGS sequence"/>
</dbReference>
<organism evidence="2 3">
    <name type="scientific">Siminovitchia terrae</name>
    <name type="common">Bacillus terrae</name>
    <dbReference type="NCBI Taxonomy" id="1914933"/>
    <lineage>
        <taxon>Bacteria</taxon>
        <taxon>Bacillati</taxon>
        <taxon>Bacillota</taxon>
        <taxon>Bacilli</taxon>
        <taxon>Bacillales</taxon>
        <taxon>Bacillaceae</taxon>
        <taxon>Siminovitchia</taxon>
    </lineage>
</organism>
<keyword evidence="1" id="KW-1133">Transmembrane helix</keyword>
<dbReference type="AlphaFoldDB" id="A0A429X5V4"/>
<keyword evidence="1" id="KW-0472">Membrane</keyword>